<sequence>MNIVSTKQPNLMNYAMPRNFLANSFPSAYLAEAYAMTKLHKEKMKSFEKEEAKRPEICNGLKKSSSGGWFTKMFKKVHPVIVSSSDSSINSRKYICIVGQ</sequence>
<accession>A0AAE1R019</accession>
<dbReference type="AlphaFoldDB" id="A0AAE1R019"/>
<proteinExistence type="predicted"/>
<dbReference type="PANTHER" id="PTHR34950:SF13">
    <property type="match status" value="1"/>
</dbReference>
<protein>
    <submittedName>
        <fullName evidence="1">Uncharacterized protein</fullName>
    </submittedName>
</protein>
<evidence type="ECO:0000313" key="2">
    <source>
        <dbReference type="Proteomes" id="UP001291623"/>
    </source>
</evidence>
<keyword evidence="2" id="KW-1185">Reference proteome</keyword>
<dbReference type="EMBL" id="JAVYJV010000022">
    <property type="protein sequence ID" value="KAK4341412.1"/>
    <property type="molecule type" value="Genomic_DNA"/>
</dbReference>
<dbReference type="PANTHER" id="PTHR34950">
    <property type="entry name" value="OS04G0457400 PROTEIN"/>
    <property type="match status" value="1"/>
</dbReference>
<dbReference type="Proteomes" id="UP001291623">
    <property type="component" value="Unassembled WGS sequence"/>
</dbReference>
<organism evidence="1 2">
    <name type="scientific">Anisodus tanguticus</name>
    <dbReference type="NCBI Taxonomy" id="243964"/>
    <lineage>
        <taxon>Eukaryota</taxon>
        <taxon>Viridiplantae</taxon>
        <taxon>Streptophyta</taxon>
        <taxon>Embryophyta</taxon>
        <taxon>Tracheophyta</taxon>
        <taxon>Spermatophyta</taxon>
        <taxon>Magnoliopsida</taxon>
        <taxon>eudicotyledons</taxon>
        <taxon>Gunneridae</taxon>
        <taxon>Pentapetalae</taxon>
        <taxon>asterids</taxon>
        <taxon>lamiids</taxon>
        <taxon>Solanales</taxon>
        <taxon>Solanaceae</taxon>
        <taxon>Solanoideae</taxon>
        <taxon>Hyoscyameae</taxon>
        <taxon>Anisodus</taxon>
    </lineage>
</organism>
<name>A0AAE1R019_9SOLA</name>
<gene>
    <name evidence="1" type="ORF">RND71_039913</name>
</gene>
<comment type="caution">
    <text evidence="1">The sequence shown here is derived from an EMBL/GenBank/DDBJ whole genome shotgun (WGS) entry which is preliminary data.</text>
</comment>
<evidence type="ECO:0000313" key="1">
    <source>
        <dbReference type="EMBL" id="KAK4341412.1"/>
    </source>
</evidence>
<reference evidence="1" key="1">
    <citation type="submission" date="2023-12" db="EMBL/GenBank/DDBJ databases">
        <title>Genome assembly of Anisodus tanguticus.</title>
        <authorList>
            <person name="Wang Y.-J."/>
        </authorList>
    </citation>
    <scope>NUCLEOTIDE SEQUENCE</scope>
    <source>
        <strain evidence="1">KB-2021</strain>
        <tissue evidence="1">Leaf</tissue>
    </source>
</reference>